<accession>A0A9J6BGY1</accession>
<organism evidence="1 2">
    <name type="scientific">Polypedilum vanderplanki</name>
    <name type="common">Sleeping chironomid midge</name>
    <dbReference type="NCBI Taxonomy" id="319348"/>
    <lineage>
        <taxon>Eukaryota</taxon>
        <taxon>Metazoa</taxon>
        <taxon>Ecdysozoa</taxon>
        <taxon>Arthropoda</taxon>
        <taxon>Hexapoda</taxon>
        <taxon>Insecta</taxon>
        <taxon>Pterygota</taxon>
        <taxon>Neoptera</taxon>
        <taxon>Endopterygota</taxon>
        <taxon>Diptera</taxon>
        <taxon>Nematocera</taxon>
        <taxon>Chironomoidea</taxon>
        <taxon>Chironomidae</taxon>
        <taxon>Chironominae</taxon>
        <taxon>Polypedilum</taxon>
        <taxon>Polypedilum</taxon>
    </lineage>
</organism>
<gene>
    <name evidence="1" type="ORF">PVAND_016761</name>
</gene>
<evidence type="ECO:0000313" key="1">
    <source>
        <dbReference type="EMBL" id="KAG5668839.1"/>
    </source>
</evidence>
<reference evidence="1" key="1">
    <citation type="submission" date="2021-03" db="EMBL/GenBank/DDBJ databases">
        <title>Chromosome level genome of the anhydrobiotic midge Polypedilum vanderplanki.</title>
        <authorList>
            <person name="Yoshida Y."/>
            <person name="Kikawada T."/>
            <person name="Gusev O."/>
        </authorList>
    </citation>
    <scope>NUCLEOTIDE SEQUENCE</scope>
    <source>
        <strain evidence="1">NIAS01</strain>
        <tissue evidence="1">Whole body or cell culture</tissue>
    </source>
</reference>
<dbReference type="Proteomes" id="UP001107558">
    <property type="component" value="Chromosome 4"/>
</dbReference>
<dbReference type="EMBL" id="JADBJN010000004">
    <property type="protein sequence ID" value="KAG5668839.1"/>
    <property type="molecule type" value="Genomic_DNA"/>
</dbReference>
<dbReference type="SUPFAM" id="SSF52047">
    <property type="entry name" value="RNI-like"/>
    <property type="match status" value="1"/>
</dbReference>
<dbReference type="InterPro" id="IPR032675">
    <property type="entry name" value="LRR_dom_sf"/>
</dbReference>
<dbReference type="PANTHER" id="PTHR13318">
    <property type="entry name" value="PARTNER OF PAIRED, ISOFORM B-RELATED"/>
    <property type="match status" value="1"/>
</dbReference>
<comment type="caution">
    <text evidence="1">The sequence shown here is derived from an EMBL/GenBank/DDBJ whole genome shotgun (WGS) entry which is preliminary data.</text>
</comment>
<dbReference type="AlphaFoldDB" id="A0A9J6BGY1"/>
<protein>
    <recommendedName>
        <fullName evidence="3">F-box domain-containing protein</fullName>
    </recommendedName>
</protein>
<sequence>MIVMKNLLNLPNEILIKIFKESKNDKNLSLVCKRFYGVVNLMNGNNLTFEIKSNFLINPNFDFEKLLNECSSINLYSDYFSLKNFDEKFLMFLKFYGNKVVNFTHSNLPTFNITKFIHLMPNLDSFLLNGPTDFMEIENSIEKFSIPLKKLKVQASANTSWNTLEIFDIEELELFGFNPYMKENQLEFISNCKNLKKFKVNNYCGFLEIIDVLKRKKLESLEMSFLNLQDENIVEFIKTQENLISLTVKDFDTKILSEICENLKKLEILELQFDQDYERKDFMEISLLKNLKSLTVRGQKLKLKNVEDLCSFSLPKLESLTIHVNYNITQNIVTSLVQNFNTLKSLDIEGSSSCYHNLVPEILENFTNLEKLNIAPFYVSEDHEADIDEKFYLTSHKNVKLKFLNITICCFNPRKLLRKIIKDFPNLEKFPDEFLNSYHKLLCEEIPNFPIFRVDLNSATDANELLRNCSVYLGFGDENIVRATRDGKRQITFNIRRYFNNQQLQAMLMTPRKLKTIKLELKVDQNKITVDNFVTYLRLIGQNVEKLTITNRATISQLKQIIEVFPKLEIIEFINVQFDENNFKTLRIKKVKEILLHFDINNFNHFTEITKQIEIFCNFFYFPENNLQHFKLTITRENESRCSFDPKSIEKFLENQKPLTEINERWELKDTKHNFIYEAQLKK</sequence>
<dbReference type="GO" id="GO:0031146">
    <property type="term" value="P:SCF-dependent proteasomal ubiquitin-dependent protein catabolic process"/>
    <property type="evidence" value="ECO:0007669"/>
    <property type="project" value="TreeGrafter"/>
</dbReference>
<evidence type="ECO:0008006" key="3">
    <source>
        <dbReference type="Google" id="ProtNLM"/>
    </source>
</evidence>
<dbReference type="Gene3D" id="3.80.10.10">
    <property type="entry name" value="Ribonuclease Inhibitor"/>
    <property type="match status" value="2"/>
</dbReference>
<evidence type="ECO:0000313" key="2">
    <source>
        <dbReference type="Proteomes" id="UP001107558"/>
    </source>
</evidence>
<proteinExistence type="predicted"/>
<name>A0A9J6BGY1_POLVA</name>
<dbReference type="OrthoDB" id="5273213at2759"/>
<dbReference type="GO" id="GO:0019005">
    <property type="term" value="C:SCF ubiquitin ligase complex"/>
    <property type="evidence" value="ECO:0007669"/>
    <property type="project" value="TreeGrafter"/>
</dbReference>
<keyword evidence="2" id="KW-1185">Reference proteome</keyword>